<comment type="caution">
    <text evidence="2">The sequence shown here is derived from an EMBL/GenBank/DDBJ whole genome shotgun (WGS) entry which is preliminary data.</text>
</comment>
<proteinExistence type="predicted"/>
<protein>
    <submittedName>
        <fullName evidence="2">Uncharacterized protein</fullName>
    </submittedName>
</protein>
<dbReference type="Proteomes" id="UP000299102">
    <property type="component" value="Unassembled WGS sequence"/>
</dbReference>
<reference evidence="2 3" key="1">
    <citation type="journal article" date="2019" name="Commun. Biol.">
        <title>The bagworm genome reveals a unique fibroin gene that provides high tensile strength.</title>
        <authorList>
            <person name="Kono N."/>
            <person name="Nakamura H."/>
            <person name="Ohtoshi R."/>
            <person name="Tomita M."/>
            <person name="Numata K."/>
            <person name="Arakawa K."/>
        </authorList>
    </citation>
    <scope>NUCLEOTIDE SEQUENCE [LARGE SCALE GENOMIC DNA]</scope>
</reference>
<evidence type="ECO:0000256" key="1">
    <source>
        <dbReference type="SAM" id="MobiDB-lite"/>
    </source>
</evidence>
<evidence type="ECO:0000313" key="2">
    <source>
        <dbReference type="EMBL" id="GBP38430.1"/>
    </source>
</evidence>
<accession>A0A4C1VIM3</accession>
<gene>
    <name evidence="2" type="ORF">EVAR_23634_1</name>
</gene>
<dbReference type="EMBL" id="BGZK01000349">
    <property type="protein sequence ID" value="GBP38430.1"/>
    <property type="molecule type" value="Genomic_DNA"/>
</dbReference>
<keyword evidence="3" id="KW-1185">Reference proteome</keyword>
<dbReference type="AlphaFoldDB" id="A0A4C1VIM3"/>
<name>A0A4C1VIM3_EUMVA</name>
<sequence>MLYECTGKGGGASAGERTPGRRSCAGKSHAQLPPCACVNIAACAHITQIYIPTHTHKQYGREVAASAVAFRSVNENSSGSLPLSPSIMYPSHFHEVSNASVPPLRLRESMCDDDHLLSDGPSARLALEYAMKKH</sequence>
<evidence type="ECO:0000313" key="3">
    <source>
        <dbReference type="Proteomes" id="UP000299102"/>
    </source>
</evidence>
<organism evidence="2 3">
    <name type="scientific">Eumeta variegata</name>
    <name type="common">Bagworm moth</name>
    <name type="synonym">Eumeta japonica</name>
    <dbReference type="NCBI Taxonomy" id="151549"/>
    <lineage>
        <taxon>Eukaryota</taxon>
        <taxon>Metazoa</taxon>
        <taxon>Ecdysozoa</taxon>
        <taxon>Arthropoda</taxon>
        <taxon>Hexapoda</taxon>
        <taxon>Insecta</taxon>
        <taxon>Pterygota</taxon>
        <taxon>Neoptera</taxon>
        <taxon>Endopterygota</taxon>
        <taxon>Lepidoptera</taxon>
        <taxon>Glossata</taxon>
        <taxon>Ditrysia</taxon>
        <taxon>Tineoidea</taxon>
        <taxon>Psychidae</taxon>
        <taxon>Oiketicinae</taxon>
        <taxon>Eumeta</taxon>
    </lineage>
</organism>
<feature type="region of interest" description="Disordered" evidence="1">
    <location>
        <begin position="1"/>
        <end position="25"/>
    </location>
</feature>